<dbReference type="KEGG" id="ptm:GSPATT00029833001"/>
<dbReference type="InterPro" id="IPR013083">
    <property type="entry name" value="Znf_RING/FYVE/PHD"/>
</dbReference>
<sequence length="419" mass="49925">MLTSIDGLDALNQYFSEILGQIRLQFEKYCQISNDVNVINNFLIFSQKQGIEPQQFKDKFEECLKRLCLKLQKLHIKSSVTCQSNSLFVPDERLFQEYLEPLLSTLKEQASLLQQIRFDFQKRIVALGKFFFEPIIFETDQPKEEDKVLESLWIDKNETMRKMLMMKQRTKKEQVIDDEPFSYGNGRLEKVFAVAGSKVWFLDFIYNKFKPTSKHSKIESKQACIICKCHQKFARINEFFNFKYGDLGQTTGNFKVAFDKRTNKDYLIDRGGLYFHDLCVFWSSLVECDEKKGTIDFESLQEVVKISQETYCYLCKRKGPTLKCNDENCQIWIQYYCWKKLEPSQQYLDNQKFRMLCYQHVPAKYRKPAWASQNLLLDDHQLEKKEMKELRQSQFVKFTYQEFGQSRYIQKIEQQATKQ</sequence>
<evidence type="ECO:0000313" key="1">
    <source>
        <dbReference type="EMBL" id="CAK59202.1"/>
    </source>
</evidence>
<gene>
    <name evidence="1" type="ORF">GSPATT00029833001</name>
</gene>
<name>A0BKY5_PARTE</name>
<dbReference type="EMBL" id="CT868001">
    <property type="protein sequence ID" value="CAK59202.1"/>
    <property type="molecule type" value="Genomic_DNA"/>
</dbReference>
<dbReference type="HOGENOM" id="CLU_036766_0_0_1"/>
<dbReference type="Gene3D" id="3.30.40.10">
    <property type="entry name" value="Zinc/RING finger domain, C3HC4 (zinc finger)"/>
    <property type="match status" value="1"/>
</dbReference>
<dbReference type="Pfam" id="PF13771">
    <property type="entry name" value="zf-HC5HC2H"/>
    <property type="match status" value="1"/>
</dbReference>
<dbReference type="OrthoDB" id="512616at2759"/>
<protein>
    <recommendedName>
        <fullName evidence="3">PHD-type domain-containing protein</fullName>
    </recommendedName>
</protein>
<accession>A0BKY5</accession>
<evidence type="ECO:0008006" key="3">
    <source>
        <dbReference type="Google" id="ProtNLM"/>
    </source>
</evidence>
<reference evidence="1 2" key="1">
    <citation type="journal article" date="2006" name="Nature">
        <title>Global trends of whole-genome duplications revealed by the ciliate Paramecium tetraurelia.</title>
        <authorList>
            <consortium name="Genoscope"/>
            <person name="Aury J.-M."/>
            <person name="Jaillon O."/>
            <person name="Duret L."/>
            <person name="Noel B."/>
            <person name="Jubin C."/>
            <person name="Porcel B.M."/>
            <person name="Segurens B."/>
            <person name="Daubin V."/>
            <person name="Anthouard V."/>
            <person name="Aiach N."/>
            <person name="Arnaiz O."/>
            <person name="Billaut A."/>
            <person name="Beisson J."/>
            <person name="Blanc I."/>
            <person name="Bouhouche K."/>
            <person name="Camara F."/>
            <person name="Duharcourt S."/>
            <person name="Guigo R."/>
            <person name="Gogendeau D."/>
            <person name="Katinka M."/>
            <person name="Keller A.-M."/>
            <person name="Kissmehl R."/>
            <person name="Klotz C."/>
            <person name="Koll F."/>
            <person name="Le Moue A."/>
            <person name="Lepere C."/>
            <person name="Malinsky S."/>
            <person name="Nowacki M."/>
            <person name="Nowak J.K."/>
            <person name="Plattner H."/>
            <person name="Poulain J."/>
            <person name="Ruiz F."/>
            <person name="Serrano V."/>
            <person name="Zagulski M."/>
            <person name="Dessen P."/>
            <person name="Betermier M."/>
            <person name="Weissenbach J."/>
            <person name="Scarpelli C."/>
            <person name="Schachter V."/>
            <person name="Sperling L."/>
            <person name="Meyer E."/>
            <person name="Cohen J."/>
            <person name="Wincker P."/>
        </authorList>
    </citation>
    <scope>NUCLEOTIDE SEQUENCE [LARGE SCALE GENOMIC DNA]</scope>
    <source>
        <strain evidence="1 2">Stock d4-2</strain>
    </source>
</reference>
<evidence type="ECO:0000313" key="2">
    <source>
        <dbReference type="Proteomes" id="UP000000600"/>
    </source>
</evidence>
<organism evidence="1 2">
    <name type="scientific">Paramecium tetraurelia</name>
    <dbReference type="NCBI Taxonomy" id="5888"/>
    <lineage>
        <taxon>Eukaryota</taxon>
        <taxon>Sar</taxon>
        <taxon>Alveolata</taxon>
        <taxon>Ciliophora</taxon>
        <taxon>Intramacronucleata</taxon>
        <taxon>Oligohymenophorea</taxon>
        <taxon>Peniculida</taxon>
        <taxon>Parameciidae</taxon>
        <taxon>Paramecium</taxon>
    </lineage>
</organism>
<dbReference type="STRING" id="5888.A0BKY5"/>
<dbReference type="RefSeq" id="XP_001426600.1">
    <property type="nucleotide sequence ID" value="XM_001426563.2"/>
</dbReference>
<dbReference type="GeneID" id="5012384"/>
<dbReference type="AlphaFoldDB" id="A0BKY5"/>
<dbReference type="InParanoid" id="A0BKY5"/>
<keyword evidence="2" id="KW-1185">Reference proteome</keyword>
<dbReference type="Proteomes" id="UP000000600">
    <property type="component" value="Unassembled WGS sequence"/>
</dbReference>
<proteinExistence type="predicted"/>